<dbReference type="PANTHER" id="PTHR14523:SF1">
    <property type="entry name" value="HOMOLOGOUS RECOMBINATION OB-FOLD PROTEIN"/>
    <property type="match status" value="1"/>
</dbReference>
<dbReference type="Proteomes" id="UP000594262">
    <property type="component" value="Unplaced"/>
</dbReference>
<dbReference type="GeneID" id="136804689"/>
<feature type="region of interest" description="Disordered" evidence="1">
    <location>
        <begin position="91"/>
        <end position="114"/>
    </location>
</feature>
<reference evidence="3" key="1">
    <citation type="submission" date="2021-01" db="UniProtKB">
        <authorList>
            <consortium name="EnsemblMetazoa"/>
        </authorList>
    </citation>
    <scope>IDENTIFICATION</scope>
</reference>
<dbReference type="GO" id="GO:0000725">
    <property type="term" value="P:recombinational repair"/>
    <property type="evidence" value="ECO:0007669"/>
    <property type="project" value="InterPro"/>
</dbReference>
<feature type="compositionally biased region" description="Low complexity" evidence="1">
    <location>
        <begin position="284"/>
        <end position="301"/>
    </location>
</feature>
<sequence length="506" mass="56485">MFSVDDDIDFSDEEINFSILNTPILKQASLKSNVDAGNENMEINKSNSNTKHQLNQVISSLGLTTKSQQIENQSNLLETPKIKRFKFFKSRTSETKTASRSSNPNTMPQSPSEIPLANEISETSKRFKFSSNYNAGKEADKKEAHTLQCNVSPKKNNCFDVPDNFFDDDDDDLLSQVNLHPNQTFTSSKMSEESSITTPKSKFKTKEPDPQQHHNTIKPTNSNIFRNSSAITSSSTESVREPGFQTLSSSNQQSKRKALSTPMTKNSQQHSVSASKTVRNLIQTPKNNSKTNNNRTTSRTPGETSLRKFPGPAGNLPKLENMNELDKLRSPEFNIKRKSITPNAPRTPLQMLQSTPEDNCHTESFSTMLEYATTHFPNETLLSINEVLYKSSQRKLDNCKVPLLCGIIKSFSIINNSARLILEDSTGEINGAVHNDILDEYQKGLGKGSGLILKDVSVFSPTIKRHYLNITPLNIAAFFERDPADDQLTQFTQVSNNSTIVLDSDS</sequence>
<feature type="compositionally biased region" description="Polar residues" evidence="1">
    <location>
        <begin position="213"/>
        <end position="227"/>
    </location>
</feature>
<dbReference type="InterPro" id="IPR058570">
    <property type="entry name" value="HROB_OB"/>
</dbReference>
<accession>A0A7M5V5X6</accession>
<feature type="compositionally biased region" description="Low complexity" evidence="1">
    <location>
        <begin position="228"/>
        <end position="237"/>
    </location>
</feature>
<evidence type="ECO:0000256" key="1">
    <source>
        <dbReference type="SAM" id="MobiDB-lite"/>
    </source>
</evidence>
<dbReference type="AlphaFoldDB" id="A0A7M5V5X6"/>
<dbReference type="EnsemblMetazoa" id="CLYHEMT008108.1">
    <property type="protein sequence ID" value="CLYHEMP008108.1"/>
    <property type="gene ID" value="CLYHEMG008108"/>
</dbReference>
<dbReference type="PANTHER" id="PTHR14523">
    <property type="entry name" value="UNCHARACTERIZED PROTEIN C17ORF53 HOMOLOG"/>
    <property type="match status" value="1"/>
</dbReference>
<organism evidence="3 4">
    <name type="scientific">Clytia hemisphaerica</name>
    <dbReference type="NCBI Taxonomy" id="252671"/>
    <lineage>
        <taxon>Eukaryota</taxon>
        <taxon>Metazoa</taxon>
        <taxon>Cnidaria</taxon>
        <taxon>Hydrozoa</taxon>
        <taxon>Hydroidolina</taxon>
        <taxon>Leptothecata</taxon>
        <taxon>Obeliida</taxon>
        <taxon>Clytiidae</taxon>
        <taxon>Clytia</taxon>
    </lineage>
</organism>
<evidence type="ECO:0000313" key="4">
    <source>
        <dbReference type="Proteomes" id="UP000594262"/>
    </source>
</evidence>
<proteinExistence type="predicted"/>
<feature type="compositionally biased region" description="Polar residues" evidence="1">
    <location>
        <begin position="95"/>
        <end position="112"/>
    </location>
</feature>
<dbReference type="InterPro" id="IPR028045">
    <property type="entry name" value="HROB"/>
</dbReference>
<feature type="domain" description="Homologous recombination OB-fold protein OB-fold" evidence="2">
    <location>
        <begin position="400"/>
        <end position="481"/>
    </location>
</feature>
<evidence type="ECO:0000259" key="2">
    <source>
        <dbReference type="Pfam" id="PF15072"/>
    </source>
</evidence>
<name>A0A7M5V5X6_9CNID</name>
<protein>
    <recommendedName>
        <fullName evidence="2">Homologous recombination OB-fold protein OB-fold domain-containing protein</fullName>
    </recommendedName>
</protein>
<dbReference type="OrthoDB" id="21443at2759"/>
<feature type="region of interest" description="Disordered" evidence="1">
    <location>
        <begin position="182"/>
        <end position="317"/>
    </location>
</feature>
<feature type="compositionally biased region" description="Polar residues" evidence="1">
    <location>
        <begin position="261"/>
        <end position="283"/>
    </location>
</feature>
<dbReference type="Pfam" id="PF15072">
    <property type="entry name" value="HROB"/>
    <property type="match status" value="1"/>
</dbReference>
<keyword evidence="4" id="KW-1185">Reference proteome</keyword>
<feature type="compositionally biased region" description="Polar residues" evidence="1">
    <location>
        <begin position="182"/>
        <end position="200"/>
    </location>
</feature>
<evidence type="ECO:0000313" key="3">
    <source>
        <dbReference type="EnsemblMetazoa" id="CLYHEMP008108.1"/>
    </source>
</evidence>
<dbReference type="RefSeq" id="XP_066917401.1">
    <property type="nucleotide sequence ID" value="XM_067061300.1"/>
</dbReference>